<protein>
    <submittedName>
        <fullName evidence="1">Uncharacterized protein</fullName>
    </submittedName>
</protein>
<evidence type="ECO:0000313" key="1">
    <source>
        <dbReference type="EMBL" id="MBW82293.1"/>
    </source>
</evidence>
<sequence length="54" mass="6405">MKCHKPVFEIHELKALHNIDPDEDALHISEADQIPGQNEQDILEELFEQRWQPE</sequence>
<proteinExistence type="predicted"/>
<organism evidence="1">
    <name type="scientific">Rhizophora mucronata</name>
    <name type="common">Asiatic mangrove</name>
    <dbReference type="NCBI Taxonomy" id="61149"/>
    <lineage>
        <taxon>Eukaryota</taxon>
        <taxon>Viridiplantae</taxon>
        <taxon>Streptophyta</taxon>
        <taxon>Embryophyta</taxon>
        <taxon>Tracheophyta</taxon>
        <taxon>Spermatophyta</taxon>
        <taxon>Magnoliopsida</taxon>
        <taxon>eudicotyledons</taxon>
        <taxon>Gunneridae</taxon>
        <taxon>Pentapetalae</taxon>
        <taxon>rosids</taxon>
        <taxon>fabids</taxon>
        <taxon>Malpighiales</taxon>
        <taxon>Rhizophoraceae</taxon>
        <taxon>Rhizophora</taxon>
    </lineage>
</organism>
<dbReference type="EMBL" id="GGEC01001810">
    <property type="protein sequence ID" value="MBW82293.1"/>
    <property type="molecule type" value="Transcribed_RNA"/>
</dbReference>
<name>A0A2P2IM89_RHIMU</name>
<reference evidence="1" key="1">
    <citation type="submission" date="2018-02" db="EMBL/GenBank/DDBJ databases">
        <title>Rhizophora mucronata_Transcriptome.</title>
        <authorList>
            <person name="Meera S.P."/>
            <person name="Sreeshan A."/>
            <person name="Augustine A."/>
        </authorList>
    </citation>
    <scope>NUCLEOTIDE SEQUENCE</scope>
    <source>
        <tissue evidence="1">Leaf</tissue>
    </source>
</reference>
<accession>A0A2P2IM89</accession>
<dbReference type="AlphaFoldDB" id="A0A2P2IM89"/>